<keyword evidence="9" id="KW-1185">Reference proteome</keyword>
<keyword evidence="4 6" id="KW-0472">Membrane</keyword>
<dbReference type="EMBL" id="JBEFKJ010000050">
    <property type="protein sequence ID" value="KAL2036790.1"/>
    <property type="molecule type" value="Genomic_DNA"/>
</dbReference>
<feature type="compositionally biased region" description="Basic and acidic residues" evidence="5">
    <location>
        <begin position="247"/>
        <end position="285"/>
    </location>
</feature>
<accession>A0ABR3ZUK0</accession>
<proteinExistence type="predicted"/>
<evidence type="ECO:0000259" key="7">
    <source>
        <dbReference type="PROSITE" id="PS51503"/>
    </source>
</evidence>
<evidence type="ECO:0000256" key="6">
    <source>
        <dbReference type="SAM" id="Phobius"/>
    </source>
</evidence>
<dbReference type="PANTHER" id="PTHR28018">
    <property type="entry name" value="RESPIRATORY SUPERCOMPLEX FACTOR 2, MITOCHONDRIAL"/>
    <property type="match status" value="1"/>
</dbReference>
<feature type="transmembrane region" description="Helical" evidence="6">
    <location>
        <begin position="20"/>
        <end position="38"/>
    </location>
</feature>
<comment type="subcellular location">
    <subcellularLocation>
        <location evidence="1">Mitochondrion</location>
    </subcellularLocation>
</comment>
<feature type="region of interest" description="Disordered" evidence="5">
    <location>
        <begin position="223"/>
        <end position="285"/>
    </location>
</feature>
<evidence type="ECO:0000256" key="5">
    <source>
        <dbReference type="SAM" id="MobiDB-lite"/>
    </source>
</evidence>
<keyword evidence="2 6" id="KW-0812">Transmembrane</keyword>
<dbReference type="InterPro" id="IPR007667">
    <property type="entry name" value="Hypoxia_induced_domain"/>
</dbReference>
<evidence type="ECO:0000256" key="4">
    <source>
        <dbReference type="ARBA" id="ARBA00023136"/>
    </source>
</evidence>
<protein>
    <recommendedName>
        <fullName evidence="7">HIG1 domain-containing protein</fullName>
    </recommendedName>
</protein>
<sequence>MKILTKEEEHDHYIETLKGGSIGGLGGLAVGVLGVWGASQRYPAFRQITLPLRAFLMTSSATFGAIVTADHFSRTFEKSRNPDDNYKNATEKARSEAAANRSAYERFMAFGKENRYPIVAGSWVLSMGLALGIVGRSPHLSTQQKLVQARVYAQTLTIAVLIATAAFEVGDRGKGEGRWETVKIIDPNDPEHKHLIEKKVHHERYQGEDQWRDMVDAEEQKIKHRQEAAKEYEREHESNGKSKHKQKEHEQRKPQKKDDKDHKDGGGDEKGNKGGGGEKKGVKGP</sequence>
<dbReference type="Pfam" id="PF04588">
    <property type="entry name" value="HIG_1_N"/>
    <property type="match status" value="1"/>
</dbReference>
<dbReference type="InterPro" id="IPR040153">
    <property type="entry name" value="Rcf2"/>
</dbReference>
<feature type="domain" description="HIG1" evidence="7">
    <location>
        <begin position="88"/>
        <end position="179"/>
    </location>
</feature>
<evidence type="ECO:0000256" key="2">
    <source>
        <dbReference type="ARBA" id="ARBA00022692"/>
    </source>
</evidence>
<gene>
    <name evidence="8" type="ORF">N7G274_010448</name>
</gene>
<evidence type="ECO:0000256" key="3">
    <source>
        <dbReference type="ARBA" id="ARBA00022989"/>
    </source>
</evidence>
<organism evidence="8 9">
    <name type="scientific">Stereocaulon virgatum</name>
    <dbReference type="NCBI Taxonomy" id="373712"/>
    <lineage>
        <taxon>Eukaryota</taxon>
        <taxon>Fungi</taxon>
        <taxon>Dikarya</taxon>
        <taxon>Ascomycota</taxon>
        <taxon>Pezizomycotina</taxon>
        <taxon>Lecanoromycetes</taxon>
        <taxon>OSLEUM clade</taxon>
        <taxon>Lecanoromycetidae</taxon>
        <taxon>Lecanorales</taxon>
        <taxon>Lecanorineae</taxon>
        <taxon>Stereocaulaceae</taxon>
        <taxon>Stereocaulon</taxon>
    </lineage>
</organism>
<evidence type="ECO:0000313" key="9">
    <source>
        <dbReference type="Proteomes" id="UP001590950"/>
    </source>
</evidence>
<comment type="caution">
    <text evidence="8">The sequence shown here is derived from an EMBL/GenBank/DDBJ whole genome shotgun (WGS) entry which is preliminary data.</text>
</comment>
<feature type="transmembrane region" description="Helical" evidence="6">
    <location>
        <begin position="116"/>
        <end position="135"/>
    </location>
</feature>
<evidence type="ECO:0000313" key="8">
    <source>
        <dbReference type="EMBL" id="KAL2036790.1"/>
    </source>
</evidence>
<evidence type="ECO:0000256" key="1">
    <source>
        <dbReference type="ARBA" id="ARBA00004173"/>
    </source>
</evidence>
<name>A0ABR3ZUK0_9LECA</name>
<keyword evidence="3 6" id="KW-1133">Transmembrane helix</keyword>
<dbReference type="PANTHER" id="PTHR28018:SF3">
    <property type="entry name" value="RESPIRATORY SUPERCOMPLEX FACTOR 2, MITOCHONDRIAL"/>
    <property type="match status" value="1"/>
</dbReference>
<dbReference type="PROSITE" id="PS51503">
    <property type="entry name" value="HIG1"/>
    <property type="match status" value="1"/>
</dbReference>
<feature type="compositionally biased region" description="Basic and acidic residues" evidence="5">
    <location>
        <begin position="223"/>
        <end position="240"/>
    </location>
</feature>
<dbReference type="Proteomes" id="UP001590950">
    <property type="component" value="Unassembled WGS sequence"/>
</dbReference>
<reference evidence="8 9" key="1">
    <citation type="submission" date="2024-09" db="EMBL/GenBank/DDBJ databases">
        <title>Rethinking Asexuality: The Enigmatic Case of Functional Sexual Genes in Lepraria (Stereocaulaceae).</title>
        <authorList>
            <person name="Doellman M."/>
            <person name="Sun Y."/>
            <person name="Barcenas-Pena A."/>
            <person name="Lumbsch H.T."/>
            <person name="Grewe F."/>
        </authorList>
    </citation>
    <scope>NUCLEOTIDE SEQUENCE [LARGE SCALE GENOMIC DNA]</scope>
    <source>
        <strain evidence="8 9">Mercado 3170</strain>
    </source>
</reference>